<accession>S0NXI6</accession>
<dbReference type="EMBL" id="AHYT01000005">
    <property type="protein sequence ID" value="EOT28862.1"/>
    <property type="molecule type" value="Genomic_DNA"/>
</dbReference>
<proteinExistence type="predicted"/>
<dbReference type="RefSeq" id="WP_016175179.1">
    <property type="nucleotide sequence ID" value="NZ_KE136389.1"/>
</dbReference>
<dbReference type="eggNOG" id="ENOG5031BS2">
    <property type="taxonomic scope" value="Bacteria"/>
</dbReference>
<organism evidence="1 2">
    <name type="scientific">Enterococcus saccharolyticus subsp. saccharolyticus ATCC 43076</name>
    <dbReference type="NCBI Taxonomy" id="1139996"/>
    <lineage>
        <taxon>Bacteria</taxon>
        <taxon>Bacillati</taxon>
        <taxon>Bacillota</taxon>
        <taxon>Bacilli</taxon>
        <taxon>Lactobacillales</taxon>
        <taxon>Enterococcaceae</taxon>
        <taxon>Enterococcus</taxon>
    </lineage>
</organism>
<protein>
    <submittedName>
        <fullName evidence="1">Uncharacterized protein</fullName>
    </submittedName>
</protein>
<evidence type="ECO:0000313" key="1">
    <source>
        <dbReference type="EMBL" id="EOT28862.1"/>
    </source>
</evidence>
<evidence type="ECO:0000313" key="2">
    <source>
        <dbReference type="Proteomes" id="UP000014136"/>
    </source>
</evidence>
<dbReference type="AlphaFoldDB" id="S0NXI6"/>
<comment type="caution">
    <text evidence="1">The sequence shown here is derived from an EMBL/GenBank/DDBJ whole genome shotgun (WGS) entry which is preliminary data.</text>
</comment>
<name>S0NXI6_9ENTE</name>
<dbReference type="PATRIC" id="fig|1139996.3.peg.1365"/>
<keyword evidence="2" id="KW-1185">Reference proteome</keyword>
<dbReference type="OrthoDB" id="6656969at2"/>
<dbReference type="HOGENOM" id="CLU_113720_0_0_9"/>
<gene>
    <name evidence="1" type="ORF">OMQ_01384</name>
</gene>
<reference evidence="1 2" key="1">
    <citation type="submission" date="2013-03" db="EMBL/GenBank/DDBJ databases">
        <title>The Genome Sequence of Enterococcus saccharolyticus ATCC_43076 (Illumina only assembly).</title>
        <authorList>
            <consortium name="The Broad Institute Genomics Platform"/>
            <consortium name="The Broad Institute Genome Sequencing Center for Infectious Disease"/>
            <person name="Earl A."/>
            <person name="Russ C."/>
            <person name="Gilmore M."/>
            <person name="Surin D."/>
            <person name="Walker B."/>
            <person name="Young S."/>
            <person name="Zeng Q."/>
            <person name="Gargeya S."/>
            <person name="Fitzgerald M."/>
            <person name="Haas B."/>
            <person name="Abouelleil A."/>
            <person name="Allen A.W."/>
            <person name="Alvarado L."/>
            <person name="Arachchi H.M."/>
            <person name="Berlin A.M."/>
            <person name="Chapman S.B."/>
            <person name="Gainer-Dewar J."/>
            <person name="Goldberg J."/>
            <person name="Griggs A."/>
            <person name="Gujja S."/>
            <person name="Hansen M."/>
            <person name="Howarth C."/>
            <person name="Imamovic A."/>
            <person name="Ireland A."/>
            <person name="Larimer J."/>
            <person name="McCowan C."/>
            <person name="Murphy C."/>
            <person name="Pearson M."/>
            <person name="Poon T.W."/>
            <person name="Priest M."/>
            <person name="Roberts A."/>
            <person name="Saif S."/>
            <person name="Shea T."/>
            <person name="Sisk P."/>
            <person name="Sykes S."/>
            <person name="Wortman J."/>
            <person name="Nusbaum C."/>
            <person name="Birren B."/>
        </authorList>
    </citation>
    <scope>NUCLEOTIDE SEQUENCE [LARGE SCALE GENOMIC DNA]</scope>
    <source>
        <strain evidence="1 2">ATCC 43076</strain>
    </source>
</reference>
<sequence length="157" mass="19030">MLIDDSRDYVKIWIAPFYTLDEYDLPYWYKQLLLDALIEIYHSWQTEIDSLNRKYYLKIWLFEKNFMRSQVVVAIDDFLHFYDNSFGYLMNVKKLPVELRTKKSGMFSWSQGSIVTTLTELELTSYYSQKEISQLKKSAYLTKDDTYFIKEEIVWIN</sequence>
<dbReference type="Proteomes" id="UP000014136">
    <property type="component" value="Unassembled WGS sequence"/>
</dbReference>